<dbReference type="EMBL" id="AM436450">
    <property type="protein sequence ID" value="CAN78344.1"/>
    <property type="molecule type" value="Genomic_DNA"/>
</dbReference>
<sequence>MALVCQGVVSQLRNILRNFRSSFRSTLHGCLQIAITSSFQLQFVYHLKIWTPDFLSFETRYSMHEMDSRNSIDSLQWDLESTLELDSERANIPMGPYGPRYELIYLVGTDYEGWIGSKFTFVYKGILPLEVCQNQGLSHRAKDFGVMRLLQFRSSSSPRGFNSGTYESKTAPIRLVKSDSCPIGVSADSCPAGENGDLDIKNMKKNIQKCRSQISGSTKDHFASKNDVCEISQTHKKGCEITSQQKADFAALRSWLSACNVRLPTCHKYRETSGGIPQHCAKWLRNHFAAKG</sequence>
<proteinExistence type="predicted"/>
<dbReference type="AlphaFoldDB" id="A5AUV2"/>
<evidence type="ECO:0000313" key="1">
    <source>
        <dbReference type="EMBL" id="CAN78344.1"/>
    </source>
</evidence>
<reference evidence="1" key="1">
    <citation type="journal article" date="2007" name="PLoS ONE">
        <title>The first genome sequence of an elite grapevine cultivar (Pinot noir Vitis vinifera L.): coping with a highly heterozygous genome.</title>
        <authorList>
            <person name="Velasco R."/>
            <person name="Zharkikh A."/>
            <person name="Troggio M."/>
            <person name="Cartwright D.A."/>
            <person name="Cestaro A."/>
            <person name="Pruss D."/>
            <person name="Pindo M."/>
            <person name="FitzGerald L.M."/>
            <person name="Vezzulli S."/>
            <person name="Reid J."/>
            <person name="Malacarne G."/>
            <person name="Iliev D."/>
            <person name="Coppola G."/>
            <person name="Wardell B."/>
            <person name="Micheletti D."/>
            <person name="Macalma T."/>
            <person name="Facci M."/>
            <person name="Mitchell J.T."/>
            <person name="Perazzolli M."/>
            <person name="Eldredge G."/>
            <person name="Gatto P."/>
            <person name="Oyzerski R."/>
            <person name="Moretto M."/>
            <person name="Gutin N."/>
            <person name="Stefanini M."/>
            <person name="Chen Y."/>
            <person name="Segala C."/>
            <person name="Davenport C."/>
            <person name="Dematte L."/>
            <person name="Mraz A."/>
            <person name="Battilana J."/>
            <person name="Stormo K."/>
            <person name="Costa F."/>
            <person name="Tao Q."/>
            <person name="Si-Ammour A."/>
            <person name="Harkins T."/>
            <person name="Lackey A."/>
            <person name="Perbost C."/>
            <person name="Taillon B."/>
            <person name="Stella A."/>
            <person name="Solovyev V."/>
            <person name="Fawcett J.A."/>
            <person name="Sterck L."/>
            <person name="Vandepoele K."/>
            <person name="Grando S.M."/>
            <person name="Toppo S."/>
            <person name="Moser C."/>
            <person name="Lanchbury J."/>
            <person name="Bogden R."/>
            <person name="Skolnick M."/>
            <person name="Sgaramella V."/>
            <person name="Bhatnagar S.K."/>
            <person name="Fontana P."/>
            <person name="Gutin A."/>
            <person name="Van de Peer Y."/>
            <person name="Salamini F."/>
            <person name="Viola R."/>
        </authorList>
    </citation>
    <scope>NUCLEOTIDE SEQUENCE</scope>
</reference>
<accession>A5AUV2</accession>
<organism evidence="1">
    <name type="scientific">Vitis vinifera</name>
    <name type="common">Grape</name>
    <dbReference type="NCBI Taxonomy" id="29760"/>
    <lineage>
        <taxon>Eukaryota</taxon>
        <taxon>Viridiplantae</taxon>
        <taxon>Streptophyta</taxon>
        <taxon>Embryophyta</taxon>
        <taxon>Tracheophyta</taxon>
        <taxon>Spermatophyta</taxon>
        <taxon>Magnoliopsida</taxon>
        <taxon>eudicotyledons</taxon>
        <taxon>Gunneridae</taxon>
        <taxon>Pentapetalae</taxon>
        <taxon>rosids</taxon>
        <taxon>Vitales</taxon>
        <taxon>Vitaceae</taxon>
        <taxon>Viteae</taxon>
        <taxon>Vitis</taxon>
    </lineage>
</organism>
<protein>
    <submittedName>
        <fullName evidence="1">Uncharacterized protein</fullName>
    </submittedName>
</protein>
<gene>
    <name evidence="1" type="ORF">VITISV_026337</name>
</gene>
<name>A5AUV2_VITVI</name>